<dbReference type="EMBL" id="CP034073">
    <property type="protein sequence ID" value="AZG36233.1"/>
    <property type="molecule type" value="Genomic_DNA"/>
</dbReference>
<dbReference type="Proteomes" id="UP000273778">
    <property type="component" value="Chromosome"/>
</dbReference>
<organism evidence="3 5">
    <name type="scientific">Shewanella psychromarinicola</name>
    <dbReference type="NCBI Taxonomy" id="2487742"/>
    <lineage>
        <taxon>Bacteria</taxon>
        <taxon>Pseudomonadati</taxon>
        <taxon>Pseudomonadota</taxon>
        <taxon>Gammaproteobacteria</taxon>
        <taxon>Alteromonadales</taxon>
        <taxon>Shewanellaceae</taxon>
        <taxon>Shewanella</taxon>
    </lineage>
</organism>
<proteinExistence type="predicted"/>
<evidence type="ECO:0000313" key="2">
    <source>
        <dbReference type="EMBL" id="AZG36233.1"/>
    </source>
</evidence>
<name>A0A3N4DMB9_9GAMM</name>
<dbReference type="CDD" id="cd01324">
    <property type="entry name" value="cbb3_Oxidase_CcoQ"/>
    <property type="match status" value="1"/>
</dbReference>
<feature type="transmembrane region" description="Helical" evidence="1">
    <location>
        <begin position="6"/>
        <end position="26"/>
    </location>
</feature>
<dbReference type="Pfam" id="PF05545">
    <property type="entry name" value="FixQ"/>
    <property type="match status" value="1"/>
</dbReference>
<dbReference type="OrthoDB" id="6402501at2"/>
<dbReference type="KEGG" id="spsr:EGC80_16005"/>
<evidence type="ECO:0000313" key="4">
    <source>
        <dbReference type="Proteomes" id="UP000273778"/>
    </source>
</evidence>
<reference evidence="2 4" key="1">
    <citation type="submission" date="2018-11" db="EMBL/GenBank/DDBJ databases">
        <title>Shewanella sp. M2.</title>
        <authorList>
            <person name="Hwang Y.J."/>
            <person name="Hwang C.Y."/>
        </authorList>
    </citation>
    <scope>NUCLEOTIDE SEQUENCE [LARGE SCALE GENOMIC DNA]</scope>
    <source>
        <strain evidence="2 4">M2</strain>
    </source>
</reference>
<evidence type="ECO:0000256" key="1">
    <source>
        <dbReference type="SAM" id="Phobius"/>
    </source>
</evidence>
<gene>
    <name evidence="3" type="ORF">EGC77_20925</name>
    <name evidence="2" type="ORF">EGC80_16005</name>
</gene>
<protein>
    <submittedName>
        <fullName evidence="3">Cbb3-type cytochrome c oxidase subunit 3</fullName>
    </submittedName>
</protein>
<dbReference type="AlphaFoldDB" id="A0A3N4DMB9"/>
<dbReference type="InterPro" id="IPR008621">
    <property type="entry name" value="Cbb3-typ_cyt_oxidase_comp"/>
</dbReference>
<keyword evidence="1" id="KW-0472">Membrane</keyword>
<keyword evidence="1" id="KW-0812">Transmembrane</keyword>
<reference evidence="5" key="2">
    <citation type="submission" date="2018-11" db="EMBL/GenBank/DDBJ databases">
        <title>Shewanella sp. R106.</title>
        <authorList>
            <person name="Hwang Y.J."/>
            <person name="Hwang C.Y."/>
        </authorList>
    </citation>
    <scope>NUCLEOTIDE SEQUENCE [LARGE SCALE GENOMIC DNA]</scope>
    <source>
        <strain evidence="5">R106</strain>
    </source>
</reference>
<reference evidence="3" key="3">
    <citation type="submission" date="2018-11" db="EMBL/GenBank/DDBJ databases">
        <authorList>
            <person name="Hwang Y.J."/>
            <person name="Hwang C.Y."/>
        </authorList>
    </citation>
    <scope>NUCLEOTIDE SEQUENCE</scope>
    <source>
        <strain evidence="3">R106</strain>
    </source>
</reference>
<evidence type="ECO:0000313" key="3">
    <source>
        <dbReference type="EMBL" id="RPA22730.1"/>
    </source>
</evidence>
<dbReference type="Proteomes" id="UP000278855">
    <property type="component" value="Unassembled WGS sequence"/>
</dbReference>
<dbReference type="EMBL" id="RKKB01000028">
    <property type="protein sequence ID" value="RPA22730.1"/>
    <property type="molecule type" value="Genomic_DNA"/>
</dbReference>
<dbReference type="RefSeq" id="WP_101031426.1">
    <property type="nucleotide sequence ID" value="NZ_CP034073.1"/>
</dbReference>
<sequence>MDYGTFQGILTIVVMVTFVGIFLWAYSKHSKSKFDEAANLVFTEDELAKMSKDSGDQKS</sequence>
<accession>A0A3N4DMB9</accession>
<evidence type="ECO:0000313" key="5">
    <source>
        <dbReference type="Proteomes" id="UP000278855"/>
    </source>
</evidence>
<keyword evidence="1" id="KW-1133">Transmembrane helix</keyword>
<keyword evidence="4" id="KW-1185">Reference proteome</keyword>